<dbReference type="OMA" id="AVWHAME"/>
<evidence type="ECO:0000313" key="2">
    <source>
        <dbReference type="Proteomes" id="UP000054653"/>
    </source>
</evidence>
<dbReference type="AlphaFoldDB" id="A0A0V0Z0W1"/>
<comment type="caution">
    <text evidence="1">The sequence shown here is derived from an EMBL/GenBank/DDBJ whole genome shotgun (WGS) entry which is preliminary data.</text>
</comment>
<dbReference type="Proteomes" id="UP000054653">
    <property type="component" value="Unassembled WGS sequence"/>
</dbReference>
<gene>
    <name evidence="1" type="ORF">T03_8083</name>
</gene>
<feature type="non-terminal residue" evidence="1">
    <location>
        <position position="37"/>
    </location>
</feature>
<dbReference type="STRING" id="45882.A0A0V0Z0W1"/>
<organism evidence="1 2">
    <name type="scientific">Trichinella britovi</name>
    <name type="common">Parasitic roundworm</name>
    <dbReference type="NCBI Taxonomy" id="45882"/>
    <lineage>
        <taxon>Eukaryota</taxon>
        <taxon>Metazoa</taxon>
        <taxon>Ecdysozoa</taxon>
        <taxon>Nematoda</taxon>
        <taxon>Enoplea</taxon>
        <taxon>Dorylaimia</taxon>
        <taxon>Trichinellida</taxon>
        <taxon>Trichinellidae</taxon>
        <taxon>Trichinella</taxon>
    </lineage>
</organism>
<reference evidence="1 2" key="1">
    <citation type="submission" date="2015-01" db="EMBL/GenBank/DDBJ databases">
        <title>Evolution of Trichinella species and genotypes.</title>
        <authorList>
            <person name="Korhonen P.K."/>
            <person name="Edoardo P."/>
            <person name="Giuseppe L.R."/>
            <person name="Gasser R.B."/>
        </authorList>
    </citation>
    <scope>NUCLEOTIDE SEQUENCE [LARGE SCALE GENOMIC DNA]</scope>
    <source>
        <strain evidence="1">ISS120</strain>
    </source>
</reference>
<name>A0A0V0Z0W1_TRIBR</name>
<accession>A0A0V0Z0W1</accession>
<keyword evidence="2" id="KW-1185">Reference proteome</keyword>
<dbReference type="OrthoDB" id="5872779at2759"/>
<proteinExistence type="predicted"/>
<protein>
    <submittedName>
        <fullName evidence="1">Uncharacterized protein</fullName>
    </submittedName>
</protein>
<evidence type="ECO:0000313" key="1">
    <source>
        <dbReference type="EMBL" id="KRY06027.1"/>
    </source>
</evidence>
<dbReference type="EMBL" id="JYDI01004666">
    <property type="protein sequence ID" value="KRY06027.1"/>
    <property type="molecule type" value="Genomic_DNA"/>
</dbReference>
<sequence length="37" mass="4438">MLSRGCSLKRLEESQLWWEGPPWLSLPVENWPKKSIR</sequence>